<feature type="chain" id="PRO_5006640420" description="LptD C-terminal domain-containing protein" evidence="1">
    <location>
        <begin position="27"/>
        <end position="534"/>
    </location>
</feature>
<dbReference type="Proteomes" id="UP000051861">
    <property type="component" value="Unassembled WGS sequence"/>
</dbReference>
<sequence>MSYLKPILLTLLSFLVIASSSPCAYAKIYRTKIDSNLLVIDAPKYYYSGPHEITFIDPNEEYQVKLIYKPFEVQANQTVYDTQKSVFELSKGFKSSFENFYVEGDYFRFNPKTQNFAGENLKFGYLTASLHGKKFEFYGERILINEVNASPLYPVINLYSHKVEIYPGYYLAHGDNLNLFGAIPFYYVPLYVEDGRRNSFDLIIAGPEIRSNVFHGLYGFYNTNYFFDPALYGTFSLGHSDKDGWGGRIQQLIRLNDHHQAQLQVTKWTKNERLQQLHSYEFQIFENPRLKRRLAFQKQQELEEEIKNIPANPIFHVDYTRNEEIQRSIVDRYPDASLRTSMTTIYRDHTLTINPSLTYGKILEQGYYPEESETLTEVNTESNRMRADLNVTYFLEMPYVKKSLLAMDYEHSEYRPQDTNRGRISSSLTFRRPISKLLGLYYNLTLTKVLLDYGSSPFEFERYGRLGDSGYLDLYLQLLSLILGYELIYDFSGWQPFNNIYYAGIRYMDRYAVVKYDTREEWWEFQFMVKAEMF</sequence>
<proteinExistence type="predicted"/>
<dbReference type="EMBL" id="LIZX01000019">
    <property type="protein sequence ID" value="KPJ69618.1"/>
    <property type="molecule type" value="Genomic_DNA"/>
</dbReference>
<feature type="signal peptide" evidence="1">
    <location>
        <begin position="1"/>
        <end position="26"/>
    </location>
</feature>
<evidence type="ECO:0000313" key="3">
    <source>
        <dbReference type="Proteomes" id="UP000051861"/>
    </source>
</evidence>
<protein>
    <recommendedName>
        <fullName evidence="4">LptD C-terminal domain-containing protein</fullName>
    </recommendedName>
</protein>
<name>A0A0S7Y4D1_UNCSA</name>
<evidence type="ECO:0008006" key="4">
    <source>
        <dbReference type="Google" id="ProtNLM"/>
    </source>
</evidence>
<evidence type="ECO:0000313" key="2">
    <source>
        <dbReference type="EMBL" id="KPJ69618.1"/>
    </source>
</evidence>
<gene>
    <name evidence="2" type="ORF">AMJ44_03170</name>
</gene>
<comment type="caution">
    <text evidence="2">The sequence shown here is derived from an EMBL/GenBank/DDBJ whole genome shotgun (WGS) entry which is preliminary data.</text>
</comment>
<dbReference type="AlphaFoldDB" id="A0A0S7Y4D1"/>
<evidence type="ECO:0000256" key="1">
    <source>
        <dbReference type="SAM" id="SignalP"/>
    </source>
</evidence>
<organism evidence="2 3">
    <name type="scientific">candidate division WOR-1 bacterium DG_54_3</name>
    <dbReference type="NCBI Taxonomy" id="1703775"/>
    <lineage>
        <taxon>Bacteria</taxon>
        <taxon>Bacillati</taxon>
        <taxon>Saganbacteria</taxon>
    </lineage>
</organism>
<accession>A0A0S7Y4D1</accession>
<reference evidence="2 3" key="1">
    <citation type="journal article" date="2015" name="Microbiome">
        <title>Genomic resolution of linkages in carbon, nitrogen, and sulfur cycling among widespread estuary sediment bacteria.</title>
        <authorList>
            <person name="Baker B.J."/>
            <person name="Lazar C.S."/>
            <person name="Teske A.P."/>
            <person name="Dick G.J."/>
        </authorList>
    </citation>
    <scope>NUCLEOTIDE SEQUENCE [LARGE SCALE GENOMIC DNA]</scope>
    <source>
        <strain evidence="2">DG_54_3</strain>
    </source>
</reference>
<keyword evidence="1" id="KW-0732">Signal</keyword>